<proteinExistence type="predicted"/>
<accession>A0A0G1S1H7</accession>
<comment type="caution">
    <text evidence="2">The sequence shown here is derived from an EMBL/GenBank/DDBJ whole genome shotgun (WGS) entry which is preliminary data.</text>
</comment>
<name>A0A0G1S1H7_9BACT</name>
<reference evidence="2 3" key="1">
    <citation type="journal article" date="2015" name="Nature">
        <title>rRNA introns, odd ribosomes, and small enigmatic genomes across a large radiation of phyla.</title>
        <authorList>
            <person name="Brown C.T."/>
            <person name="Hug L.A."/>
            <person name="Thomas B.C."/>
            <person name="Sharon I."/>
            <person name="Castelle C.J."/>
            <person name="Singh A."/>
            <person name="Wilkins M.J."/>
            <person name="Williams K.H."/>
            <person name="Banfield J.F."/>
        </authorList>
    </citation>
    <scope>NUCLEOTIDE SEQUENCE [LARGE SCALE GENOMIC DNA]</scope>
</reference>
<protein>
    <recommendedName>
        <fullName evidence="4">Type II secretion system protein</fullName>
    </recommendedName>
</protein>
<evidence type="ECO:0008006" key="4">
    <source>
        <dbReference type="Google" id="ProtNLM"/>
    </source>
</evidence>
<keyword evidence="1" id="KW-0472">Membrane</keyword>
<evidence type="ECO:0000313" key="3">
    <source>
        <dbReference type="Proteomes" id="UP000034502"/>
    </source>
</evidence>
<organism evidence="2 3">
    <name type="scientific">Candidatus Amesbacteria bacterium GW2011_GWC1_47_15</name>
    <dbReference type="NCBI Taxonomy" id="1618364"/>
    <lineage>
        <taxon>Bacteria</taxon>
        <taxon>Candidatus Amesiibacteriota</taxon>
    </lineage>
</organism>
<dbReference type="NCBIfam" id="TIGR02532">
    <property type="entry name" value="IV_pilin_GFxxxE"/>
    <property type="match status" value="1"/>
</dbReference>
<evidence type="ECO:0000256" key="1">
    <source>
        <dbReference type="SAM" id="Phobius"/>
    </source>
</evidence>
<evidence type="ECO:0000313" key="2">
    <source>
        <dbReference type="EMBL" id="KKU63211.1"/>
    </source>
</evidence>
<sequence>MTRFNITYRKAFTLVELLIGLALAGMVFVMISSFMVTLLNSTVKDKRRQAFEQTKNDLHREFSTKVLWAEAVTAETDRFSADGQEFKIIGERIYRDTTPITPENIRVTSFEVQNLSADPEFVSLQINVQMISKTPDLSQDALTSIISQRRLKIVSE</sequence>
<dbReference type="STRING" id="1618364.UX86_C0030G0015"/>
<dbReference type="AlphaFoldDB" id="A0A0G1S1H7"/>
<dbReference type="InterPro" id="IPR012902">
    <property type="entry name" value="N_methyl_site"/>
</dbReference>
<keyword evidence="1" id="KW-1133">Transmembrane helix</keyword>
<dbReference type="EMBL" id="LCNU01000030">
    <property type="protein sequence ID" value="KKU63211.1"/>
    <property type="molecule type" value="Genomic_DNA"/>
</dbReference>
<dbReference type="Proteomes" id="UP000034502">
    <property type="component" value="Unassembled WGS sequence"/>
</dbReference>
<dbReference type="Pfam" id="PF07963">
    <property type="entry name" value="N_methyl"/>
    <property type="match status" value="1"/>
</dbReference>
<feature type="transmembrane region" description="Helical" evidence="1">
    <location>
        <begin position="17"/>
        <end position="39"/>
    </location>
</feature>
<gene>
    <name evidence="2" type="ORF">UX86_C0030G0015</name>
</gene>
<keyword evidence="1" id="KW-0812">Transmembrane</keyword>